<name>A0ABM7U578_9CHRO</name>
<feature type="transmembrane region" description="Helical" evidence="1">
    <location>
        <begin position="12"/>
        <end position="34"/>
    </location>
</feature>
<keyword evidence="1" id="KW-0472">Membrane</keyword>
<keyword evidence="2" id="KW-0418">Kinase</keyword>
<keyword evidence="3" id="KW-1185">Reference proteome</keyword>
<feature type="transmembrane region" description="Helical" evidence="1">
    <location>
        <begin position="167"/>
        <end position="185"/>
    </location>
</feature>
<feature type="transmembrane region" description="Helical" evidence="1">
    <location>
        <begin position="101"/>
        <end position="121"/>
    </location>
</feature>
<dbReference type="GO" id="GO:0016301">
    <property type="term" value="F:kinase activity"/>
    <property type="evidence" value="ECO:0007669"/>
    <property type="project" value="UniProtKB-KW"/>
</dbReference>
<feature type="transmembrane region" description="Helical" evidence="1">
    <location>
        <begin position="191"/>
        <end position="213"/>
    </location>
</feature>
<feature type="transmembrane region" description="Helical" evidence="1">
    <location>
        <begin position="69"/>
        <end position="89"/>
    </location>
</feature>
<dbReference type="Proteomes" id="UP001319803">
    <property type="component" value="Chromosome"/>
</dbReference>
<accession>A0ABM7U578</accession>
<dbReference type="RefSeq" id="WP_229636862.1">
    <property type="nucleotide sequence ID" value="NZ_AP024987.1"/>
</dbReference>
<evidence type="ECO:0000313" key="2">
    <source>
        <dbReference type="EMBL" id="BDA39876.1"/>
    </source>
</evidence>
<organism evidence="2 3">
    <name type="scientific">cyanobacterium endosymbiont of Braarudosphaera bigelowii</name>
    <dbReference type="NCBI Taxonomy" id="1285375"/>
    <lineage>
        <taxon>Bacteria</taxon>
        <taxon>Bacillati</taxon>
        <taxon>Cyanobacteriota</taxon>
        <taxon>Cyanophyceae</taxon>
        <taxon>Oscillatoriophycideae</taxon>
        <taxon>Chroococcales</taxon>
        <taxon>Aphanothecaceae</taxon>
        <taxon>Candidatus Atelocyanobacterium</taxon>
        <taxon>Candidatus Atelocyanobacterium thalassae</taxon>
    </lineage>
</organism>
<proteinExistence type="predicted"/>
<dbReference type="EMBL" id="AP024987">
    <property type="protein sequence ID" value="BDA39876.1"/>
    <property type="molecule type" value="Genomic_DNA"/>
</dbReference>
<keyword evidence="2" id="KW-0808">Transferase</keyword>
<evidence type="ECO:0000256" key="1">
    <source>
        <dbReference type="SAM" id="Phobius"/>
    </source>
</evidence>
<dbReference type="PANTHER" id="PTHR31303:SF1">
    <property type="entry name" value="CTP-DEPENDENT DIACYLGLYCEROL KINASE 1"/>
    <property type="match status" value="1"/>
</dbReference>
<sequence length="232" mass="26122">MSFQFFCLISTLYSFRLPICLIVFYLTAVIAIAEILKHSWDTKTEITRKIVHIASGNIIIFAWQLQLPIWILITGSILSTLAVLVSYAFYLFPSINDINRLSYGTLFYAFSIGILSYCFWYEERFQYAVIGILIMTWGDGMAAIVGLKFGKHTYQIFNVNKSWEGSLMMMGISFIVCSVILSLVGEPFSRTFIISLVTSIVATALEVFSSFGIDNMTVPIGSAFVSFYLANL</sequence>
<feature type="transmembrane region" description="Helical" evidence="1">
    <location>
        <begin position="127"/>
        <end position="147"/>
    </location>
</feature>
<dbReference type="PANTHER" id="PTHR31303">
    <property type="entry name" value="CTP-DEPENDENT DIACYLGLYCEROL KINASE 1"/>
    <property type="match status" value="1"/>
</dbReference>
<protein>
    <submittedName>
        <fullName evidence="2">Phytol kinase</fullName>
    </submittedName>
</protein>
<feature type="transmembrane region" description="Helical" evidence="1">
    <location>
        <begin position="46"/>
        <end position="63"/>
    </location>
</feature>
<keyword evidence="1" id="KW-0812">Transmembrane</keyword>
<reference evidence="2 3" key="1">
    <citation type="submission" date="2021-08" db="EMBL/GenBank/DDBJ databases">
        <title>Endosymbiont genome of Braarudosphaera bigelowii.</title>
        <authorList>
            <person name="Suzuki S."/>
            <person name="Ishida K."/>
        </authorList>
    </citation>
    <scope>NUCLEOTIDE SEQUENCE [LARGE SCALE GENOMIC DNA]</scope>
    <source>
        <strain evidence="2">CPSB-1</strain>
    </source>
</reference>
<evidence type="ECO:0000313" key="3">
    <source>
        <dbReference type="Proteomes" id="UP001319803"/>
    </source>
</evidence>
<keyword evidence="1" id="KW-1133">Transmembrane helix</keyword>
<gene>
    <name evidence="2" type="ORF">CPARK_000071600</name>
</gene>
<dbReference type="InterPro" id="IPR037997">
    <property type="entry name" value="Dgk1-like"/>
</dbReference>